<dbReference type="EMBL" id="BAAABV010000006">
    <property type="protein sequence ID" value="GAA0274484.1"/>
    <property type="molecule type" value="Genomic_DNA"/>
</dbReference>
<comment type="caution">
    <text evidence="4">The sequence shown here is derived from an EMBL/GenBank/DDBJ whole genome shotgun (WGS) entry which is preliminary data.</text>
</comment>
<dbReference type="PROSITE" id="PS50801">
    <property type="entry name" value="STAS"/>
    <property type="match status" value="1"/>
</dbReference>
<dbReference type="Pfam" id="PF13466">
    <property type="entry name" value="STAS_2"/>
    <property type="match status" value="1"/>
</dbReference>
<dbReference type="NCBIfam" id="TIGR00377">
    <property type="entry name" value="ant_ant_sig"/>
    <property type="match status" value="1"/>
</dbReference>
<sequence>MVNRDESEVAVMAEMPPLTAAIRQRPDAHLNVAVSGEIDIQSAPQLRLTLDEALSDGAHVVEVDFSGVEFCDCYGLGVLLEARRRAARKGTALRLVSVTSPLVRHLLRRTGTAAVLLGSPGGVSSREVHGSERSG</sequence>
<proteinExistence type="inferred from homology"/>
<feature type="domain" description="STAS" evidence="3">
    <location>
        <begin position="32"/>
        <end position="135"/>
    </location>
</feature>
<dbReference type="PANTHER" id="PTHR33495:SF2">
    <property type="entry name" value="ANTI-SIGMA FACTOR ANTAGONIST TM_1081-RELATED"/>
    <property type="match status" value="1"/>
</dbReference>
<dbReference type="SUPFAM" id="SSF52091">
    <property type="entry name" value="SpoIIaa-like"/>
    <property type="match status" value="1"/>
</dbReference>
<evidence type="ECO:0000313" key="5">
    <source>
        <dbReference type="Proteomes" id="UP001501867"/>
    </source>
</evidence>
<dbReference type="PANTHER" id="PTHR33495">
    <property type="entry name" value="ANTI-SIGMA FACTOR ANTAGONIST TM_1081-RELATED-RELATED"/>
    <property type="match status" value="1"/>
</dbReference>
<dbReference type="Gene3D" id="3.30.750.24">
    <property type="entry name" value="STAS domain"/>
    <property type="match status" value="1"/>
</dbReference>
<dbReference type="InterPro" id="IPR058548">
    <property type="entry name" value="MlaB-like_STAS"/>
</dbReference>
<reference evidence="5" key="1">
    <citation type="journal article" date="2019" name="Int. J. Syst. Evol. Microbiol.">
        <title>The Global Catalogue of Microorganisms (GCM) 10K type strain sequencing project: providing services to taxonomists for standard genome sequencing and annotation.</title>
        <authorList>
            <consortium name="The Broad Institute Genomics Platform"/>
            <consortium name="The Broad Institute Genome Sequencing Center for Infectious Disease"/>
            <person name="Wu L."/>
            <person name="Ma J."/>
        </authorList>
    </citation>
    <scope>NUCLEOTIDE SEQUENCE [LARGE SCALE GENOMIC DNA]</scope>
    <source>
        <strain evidence="5">JCM 4505</strain>
    </source>
</reference>
<accession>A0ABP3ER66</accession>
<evidence type="ECO:0000313" key="4">
    <source>
        <dbReference type="EMBL" id="GAA0274484.1"/>
    </source>
</evidence>
<dbReference type="InterPro" id="IPR036513">
    <property type="entry name" value="STAS_dom_sf"/>
</dbReference>
<evidence type="ECO:0000256" key="2">
    <source>
        <dbReference type="RuleBase" id="RU003749"/>
    </source>
</evidence>
<dbReference type="InterPro" id="IPR002645">
    <property type="entry name" value="STAS_dom"/>
</dbReference>
<dbReference type="InterPro" id="IPR003658">
    <property type="entry name" value="Anti-sigma_ant"/>
</dbReference>
<name>A0ABP3ER66_9ACTN</name>
<evidence type="ECO:0000256" key="1">
    <source>
        <dbReference type="ARBA" id="ARBA00009013"/>
    </source>
</evidence>
<organism evidence="4 5">
    <name type="scientific">Streptomyces polychromogenes</name>
    <dbReference type="NCBI Taxonomy" id="67342"/>
    <lineage>
        <taxon>Bacteria</taxon>
        <taxon>Bacillati</taxon>
        <taxon>Actinomycetota</taxon>
        <taxon>Actinomycetes</taxon>
        <taxon>Kitasatosporales</taxon>
        <taxon>Streptomycetaceae</taxon>
        <taxon>Streptomyces</taxon>
    </lineage>
</organism>
<comment type="similarity">
    <text evidence="1 2">Belongs to the anti-sigma-factor antagonist family.</text>
</comment>
<dbReference type="Proteomes" id="UP001501867">
    <property type="component" value="Unassembled WGS sequence"/>
</dbReference>
<gene>
    <name evidence="4" type="ORF">GCM10010302_10150</name>
</gene>
<evidence type="ECO:0000259" key="3">
    <source>
        <dbReference type="PROSITE" id="PS50801"/>
    </source>
</evidence>
<dbReference type="CDD" id="cd07043">
    <property type="entry name" value="STAS_anti-anti-sigma_factors"/>
    <property type="match status" value="1"/>
</dbReference>
<keyword evidence="5" id="KW-1185">Reference proteome</keyword>
<protein>
    <recommendedName>
        <fullName evidence="2">Anti-sigma factor antagonist</fullName>
    </recommendedName>
</protein>